<evidence type="ECO:0000256" key="5">
    <source>
        <dbReference type="ARBA" id="ARBA00038359"/>
    </source>
</evidence>
<reference evidence="8" key="1">
    <citation type="submission" date="2023-06" db="EMBL/GenBank/DDBJ databases">
        <title>Genome-scale phylogeny and comparative genomics of the fungal order Sordariales.</title>
        <authorList>
            <consortium name="Lawrence Berkeley National Laboratory"/>
            <person name="Hensen N."/>
            <person name="Bonometti L."/>
            <person name="Westerberg I."/>
            <person name="Brannstrom I.O."/>
            <person name="Guillou S."/>
            <person name="Cros-Aarteil S."/>
            <person name="Calhoun S."/>
            <person name="Haridas S."/>
            <person name="Kuo A."/>
            <person name="Mondo S."/>
            <person name="Pangilinan J."/>
            <person name="Riley R."/>
            <person name="LaButti K."/>
            <person name="Andreopoulos B."/>
            <person name="Lipzen A."/>
            <person name="Chen C."/>
            <person name="Yanf M."/>
            <person name="Daum C."/>
            <person name="Ng V."/>
            <person name="Clum A."/>
            <person name="Steindorff A."/>
            <person name="Ohm R."/>
            <person name="Martin F."/>
            <person name="Silar P."/>
            <person name="Natvig D."/>
            <person name="Lalanne C."/>
            <person name="Gautier V."/>
            <person name="Ament-velasquez S.L."/>
            <person name="Kruys A."/>
            <person name="Hutchinson M.I."/>
            <person name="Powell A.J."/>
            <person name="Barry K."/>
            <person name="Miller A.N."/>
            <person name="Grigoriev I.V."/>
            <person name="Debuchy R."/>
            <person name="Gladieux P."/>
            <person name="Thoren M.H."/>
            <person name="Johannesson H."/>
        </authorList>
    </citation>
    <scope>NUCLEOTIDE SEQUENCE</scope>
    <source>
        <strain evidence="8">SMH3187-1</strain>
    </source>
</reference>
<feature type="transmembrane region" description="Helical" evidence="6">
    <location>
        <begin position="159"/>
        <end position="182"/>
    </location>
</feature>
<dbReference type="InterPro" id="IPR049326">
    <property type="entry name" value="Rhodopsin_dom_fungi"/>
</dbReference>
<sequence length="190" mass="21130">MVVLKGDPALDMESRPGKIIATLSVASAFSTLAVLLRCYCRHVLLRAFGWDDEIMVAAQLGLGRHAWNMRKENFTPLWRQAKSHSLQHADLVLTNPLVFYSSIVVYNVASFLRHVTLGFLVLPSAWAVTLSSMLPLVCTPVESFWNRAVPGHCMNFKTVWYVMAGVNVATGFALFIMPIPVISSLQRPRG</sequence>
<organism evidence="8 9">
    <name type="scientific">Schizothecium vesticola</name>
    <dbReference type="NCBI Taxonomy" id="314040"/>
    <lineage>
        <taxon>Eukaryota</taxon>
        <taxon>Fungi</taxon>
        <taxon>Dikarya</taxon>
        <taxon>Ascomycota</taxon>
        <taxon>Pezizomycotina</taxon>
        <taxon>Sordariomycetes</taxon>
        <taxon>Sordariomycetidae</taxon>
        <taxon>Sordariales</taxon>
        <taxon>Schizotheciaceae</taxon>
        <taxon>Schizothecium</taxon>
    </lineage>
</organism>
<keyword evidence="2 6" id="KW-0812">Transmembrane</keyword>
<keyword evidence="3 6" id="KW-1133">Transmembrane helix</keyword>
<comment type="caution">
    <text evidence="8">The sequence shown here is derived from an EMBL/GenBank/DDBJ whole genome shotgun (WGS) entry which is preliminary data.</text>
</comment>
<dbReference type="EMBL" id="JAUKUD010000003">
    <property type="protein sequence ID" value="KAK0750175.1"/>
    <property type="molecule type" value="Genomic_DNA"/>
</dbReference>
<proteinExistence type="inferred from homology"/>
<feature type="domain" description="Rhodopsin" evidence="7">
    <location>
        <begin position="36"/>
        <end position="189"/>
    </location>
</feature>
<dbReference type="PANTHER" id="PTHR33048">
    <property type="entry name" value="PTH11-LIKE INTEGRAL MEMBRANE PROTEIN (AFU_ORTHOLOGUE AFUA_5G11245)"/>
    <property type="match status" value="1"/>
</dbReference>
<name>A0AA40F2S9_9PEZI</name>
<evidence type="ECO:0000313" key="8">
    <source>
        <dbReference type="EMBL" id="KAK0750175.1"/>
    </source>
</evidence>
<accession>A0AA40F2S9</accession>
<protein>
    <recommendedName>
        <fullName evidence="7">Rhodopsin domain-containing protein</fullName>
    </recommendedName>
</protein>
<evidence type="ECO:0000256" key="6">
    <source>
        <dbReference type="SAM" id="Phobius"/>
    </source>
</evidence>
<dbReference type="Proteomes" id="UP001172155">
    <property type="component" value="Unassembled WGS sequence"/>
</dbReference>
<evidence type="ECO:0000313" key="9">
    <source>
        <dbReference type="Proteomes" id="UP001172155"/>
    </source>
</evidence>
<feature type="transmembrane region" description="Helical" evidence="6">
    <location>
        <begin position="115"/>
        <end position="138"/>
    </location>
</feature>
<comment type="similarity">
    <text evidence="5">Belongs to the SAT4 family.</text>
</comment>
<keyword evidence="9" id="KW-1185">Reference proteome</keyword>
<evidence type="ECO:0000256" key="3">
    <source>
        <dbReference type="ARBA" id="ARBA00022989"/>
    </source>
</evidence>
<dbReference type="GO" id="GO:0016020">
    <property type="term" value="C:membrane"/>
    <property type="evidence" value="ECO:0007669"/>
    <property type="project" value="UniProtKB-SubCell"/>
</dbReference>
<evidence type="ECO:0000256" key="4">
    <source>
        <dbReference type="ARBA" id="ARBA00023136"/>
    </source>
</evidence>
<dbReference type="InterPro" id="IPR052337">
    <property type="entry name" value="SAT4-like"/>
</dbReference>
<dbReference type="AlphaFoldDB" id="A0AA40F2S9"/>
<evidence type="ECO:0000259" key="7">
    <source>
        <dbReference type="Pfam" id="PF20684"/>
    </source>
</evidence>
<feature type="transmembrane region" description="Helical" evidence="6">
    <location>
        <begin position="20"/>
        <end position="40"/>
    </location>
</feature>
<gene>
    <name evidence="8" type="ORF">B0T18DRAFT_389642</name>
</gene>
<dbReference type="Pfam" id="PF20684">
    <property type="entry name" value="Fung_rhodopsin"/>
    <property type="match status" value="1"/>
</dbReference>
<evidence type="ECO:0000256" key="1">
    <source>
        <dbReference type="ARBA" id="ARBA00004141"/>
    </source>
</evidence>
<evidence type="ECO:0000256" key="2">
    <source>
        <dbReference type="ARBA" id="ARBA00022692"/>
    </source>
</evidence>
<keyword evidence="4 6" id="KW-0472">Membrane</keyword>
<dbReference type="PANTHER" id="PTHR33048:SF47">
    <property type="entry name" value="INTEGRAL MEMBRANE PROTEIN-RELATED"/>
    <property type="match status" value="1"/>
</dbReference>
<comment type="subcellular location">
    <subcellularLocation>
        <location evidence="1">Membrane</location>
        <topology evidence="1">Multi-pass membrane protein</topology>
    </subcellularLocation>
</comment>